<sequence>MTYGPAMAAAYNRGRGLHPRDIERWMTAAGPYLPSAGGRILDMGAGTGRFTNALAWFSTATVVACEPSAAMRDVFRAGSPHAVLVGGAAEALPFRARTFDAVWASQMIHHVRDLPAFAAELRRVLQPNGHLLIRGGFGPPTELPFYRYFPRAWTESKAALVTLDQITGVLSEAGFAVTAHVRVEQTYANSPEELIEKAATRSLSPLADLPDQLFEEGLAALRADAAEGRIAVPVVEQLDLVVLSQPAPPAPAGTTSAPQH</sequence>
<keyword evidence="2" id="KW-0489">Methyltransferase</keyword>
<dbReference type="GO" id="GO:0008757">
    <property type="term" value="F:S-adenosylmethionine-dependent methyltransferase activity"/>
    <property type="evidence" value="ECO:0007669"/>
    <property type="project" value="InterPro"/>
</dbReference>
<organism evidence="2 3">
    <name type="scientific">Paractinoplanes brasiliensis</name>
    <dbReference type="NCBI Taxonomy" id="52695"/>
    <lineage>
        <taxon>Bacteria</taxon>
        <taxon>Bacillati</taxon>
        <taxon>Actinomycetota</taxon>
        <taxon>Actinomycetes</taxon>
        <taxon>Micromonosporales</taxon>
        <taxon>Micromonosporaceae</taxon>
        <taxon>Paractinoplanes</taxon>
    </lineage>
</organism>
<keyword evidence="2" id="KW-0830">Ubiquinone</keyword>
<keyword evidence="2" id="KW-0808">Transferase</keyword>
<accession>A0A4R6J9B6</accession>
<proteinExistence type="predicted"/>
<protein>
    <submittedName>
        <fullName evidence="2">Ubiquinone/menaquinone biosynthesis C-methylase UbiE</fullName>
    </submittedName>
</protein>
<dbReference type="SUPFAM" id="SSF53335">
    <property type="entry name" value="S-adenosyl-L-methionine-dependent methyltransferases"/>
    <property type="match status" value="1"/>
</dbReference>
<dbReference type="Pfam" id="PF08241">
    <property type="entry name" value="Methyltransf_11"/>
    <property type="match status" value="1"/>
</dbReference>
<evidence type="ECO:0000313" key="2">
    <source>
        <dbReference type="EMBL" id="TDO32220.1"/>
    </source>
</evidence>
<dbReference type="GO" id="GO:0032259">
    <property type="term" value="P:methylation"/>
    <property type="evidence" value="ECO:0007669"/>
    <property type="project" value="UniProtKB-KW"/>
</dbReference>
<keyword evidence="3" id="KW-1185">Reference proteome</keyword>
<evidence type="ECO:0000259" key="1">
    <source>
        <dbReference type="Pfam" id="PF08241"/>
    </source>
</evidence>
<dbReference type="AlphaFoldDB" id="A0A4R6J9B6"/>
<dbReference type="PANTHER" id="PTHR43591:SF24">
    <property type="entry name" value="2-METHOXY-6-POLYPRENYL-1,4-BENZOQUINOL METHYLASE, MITOCHONDRIAL"/>
    <property type="match status" value="1"/>
</dbReference>
<dbReference type="InterPro" id="IPR013216">
    <property type="entry name" value="Methyltransf_11"/>
</dbReference>
<comment type="caution">
    <text evidence="2">The sequence shown here is derived from an EMBL/GenBank/DDBJ whole genome shotgun (WGS) entry which is preliminary data.</text>
</comment>
<dbReference type="Gene3D" id="3.40.50.150">
    <property type="entry name" value="Vaccinia Virus protein VP39"/>
    <property type="match status" value="1"/>
</dbReference>
<dbReference type="CDD" id="cd02440">
    <property type="entry name" value="AdoMet_MTases"/>
    <property type="match status" value="1"/>
</dbReference>
<name>A0A4R6J9B6_9ACTN</name>
<gene>
    <name evidence="2" type="ORF">C8E87_7672</name>
</gene>
<evidence type="ECO:0000313" key="3">
    <source>
        <dbReference type="Proteomes" id="UP000294901"/>
    </source>
</evidence>
<dbReference type="EMBL" id="SNWR01000002">
    <property type="protein sequence ID" value="TDO32220.1"/>
    <property type="molecule type" value="Genomic_DNA"/>
</dbReference>
<dbReference type="PANTHER" id="PTHR43591">
    <property type="entry name" value="METHYLTRANSFERASE"/>
    <property type="match status" value="1"/>
</dbReference>
<feature type="domain" description="Methyltransferase type 11" evidence="1">
    <location>
        <begin position="41"/>
        <end position="133"/>
    </location>
</feature>
<dbReference type="Proteomes" id="UP000294901">
    <property type="component" value="Unassembled WGS sequence"/>
</dbReference>
<reference evidence="2 3" key="1">
    <citation type="submission" date="2019-03" db="EMBL/GenBank/DDBJ databases">
        <title>Sequencing the genomes of 1000 actinobacteria strains.</title>
        <authorList>
            <person name="Klenk H.-P."/>
        </authorList>
    </citation>
    <scope>NUCLEOTIDE SEQUENCE [LARGE SCALE GENOMIC DNA]</scope>
    <source>
        <strain evidence="2 3">DSM 43805</strain>
    </source>
</reference>
<dbReference type="OrthoDB" id="3869604at2"/>
<dbReference type="RefSeq" id="WP_133878217.1">
    <property type="nucleotide sequence ID" value="NZ_BOMD01000044.1"/>
</dbReference>
<dbReference type="InterPro" id="IPR029063">
    <property type="entry name" value="SAM-dependent_MTases_sf"/>
</dbReference>